<proteinExistence type="predicted"/>
<evidence type="ECO:0000313" key="3">
    <source>
        <dbReference type="Proteomes" id="UP001632038"/>
    </source>
</evidence>
<feature type="domain" description="Replication protein A 70 kDa DNA-binding subunit B/D first OB fold" evidence="1">
    <location>
        <begin position="12"/>
        <end position="115"/>
    </location>
</feature>
<dbReference type="Pfam" id="PF02721">
    <property type="entry name" value="DUF223"/>
    <property type="match status" value="1"/>
</dbReference>
<keyword evidence="3" id="KW-1185">Reference proteome</keyword>
<dbReference type="Gene3D" id="2.40.50.140">
    <property type="entry name" value="Nucleic acid-binding proteins"/>
    <property type="match status" value="2"/>
</dbReference>
<evidence type="ECO:0000259" key="1">
    <source>
        <dbReference type="Pfam" id="PF02721"/>
    </source>
</evidence>
<dbReference type="PANTHER" id="PTHR47165">
    <property type="entry name" value="OS03G0429900 PROTEIN"/>
    <property type="match status" value="1"/>
</dbReference>
<dbReference type="PANTHER" id="PTHR47165:SF4">
    <property type="entry name" value="OS03G0429900 PROTEIN"/>
    <property type="match status" value="1"/>
</dbReference>
<name>A0ABD3DBQ7_9LAMI</name>
<dbReference type="InterPro" id="IPR012340">
    <property type="entry name" value="NA-bd_OB-fold"/>
</dbReference>
<gene>
    <name evidence="2" type="ORF">CASFOL_017480</name>
</gene>
<accession>A0ABD3DBQ7</accession>
<protein>
    <recommendedName>
        <fullName evidence="1">Replication protein A 70 kDa DNA-binding subunit B/D first OB fold domain-containing protein</fullName>
    </recommendedName>
</protein>
<dbReference type="EMBL" id="JAVIJP010000018">
    <property type="protein sequence ID" value="KAL3639573.1"/>
    <property type="molecule type" value="Genomic_DNA"/>
</dbReference>
<dbReference type="CDD" id="cd04480">
    <property type="entry name" value="RPA1_DBD_A_like"/>
    <property type="match status" value="1"/>
</dbReference>
<organism evidence="2 3">
    <name type="scientific">Castilleja foliolosa</name>
    <dbReference type="NCBI Taxonomy" id="1961234"/>
    <lineage>
        <taxon>Eukaryota</taxon>
        <taxon>Viridiplantae</taxon>
        <taxon>Streptophyta</taxon>
        <taxon>Embryophyta</taxon>
        <taxon>Tracheophyta</taxon>
        <taxon>Spermatophyta</taxon>
        <taxon>Magnoliopsida</taxon>
        <taxon>eudicotyledons</taxon>
        <taxon>Gunneridae</taxon>
        <taxon>Pentapetalae</taxon>
        <taxon>asterids</taxon>
        <taxon>lamiids</taxon>
        <taxon>Lamiales</taxon>
        <taxon>Orobanchaceae</taxon>
        <taxon>Pedicularideae</taxon>
        <taxon>Castillejinae</taxon>
        <taxon>Castilleja</taxon>
    </lineage>
</organism>
<dbReference type="InterPro" id="IPR003871">
    <property type="entry name" value="RFA1B/D_OB_1st"/>
</dbReference>
<reference evidence="3" key="1">
    <citation type="journal article" date="2024" name="IScience">
        <title>Strigolactones Initiate the Formation of Haustorium-like Structures in Castilleja.</title>
        <authorList>
            <person name="Buerger M."/>
            <person name="Peterson D."/>
            <person name="Chory J."/>
        </authorList>
    </citation>
    <scope>NUCLEOTIDE SEQUENCE [LARGE SCALE GENOMIC DNA]</scope>
</reference>
<evidence type="ECO:0000313" key="2">
    <source>
        <dbReference type="EMBL" id="KAL3639573.1"/>
    </source>
</evidence>
<sequence length="276" mass="31861">MTSSYSVTSSLYVNISDLEPGKSDLGLKVRVIRCYRQPSSYKSDPDGTLEMIVHDEIEDRIHATIDFGVFKSKKMDIIEGGLYRIQTFMVAHDMTKYNSTTNLFKLRLTNQTTISTFQDPDFPSSMHRFRDLFEISNDINVDNFQLLDVIGRVVSYQKPTFVPKLSTRRMDFRIANTENREMTPDITASLHNMVAEEFNDVLALFRNGSADVRKISNLIDVQEKNKNCFKKMPRDPRNRRCFICGEEHFSENFRYKIEVLVADSSGCANVLMWDGQ</sequence>
<dbReference type="SUPFAM" id="SSF50249">
    <property type="entry name" value="Nucleic acid-binding proteins"/>
    <property type="match status" value="2"/>
</dbReference>
<comment type="caution">
    <text evidence="2">The sequence shown here is derived from an EMBL/GenBank/DDBJ whole genome shotgun (WGS) entry which is preliminary data.</text>
</comment>
<dbReference type="AlphaFoldDB" id="A0ABD3DBQ7"/>
<dbReference type="Proteomes" id="UP001632038">
    <property type="component" value="Unassembled WGS sequence"/>
</dbReference>